<name>A0A329QMY4_9BACL</name>
<keyword evidence="4" id="KW-0309">Germination</keyword>
<dbReference type="AlphaFoldDB" id="A0A329QMY4"/>
<accession>A0A329QMY4</accession>
<comment type="similarity">
    <text evidence="2">Belongs to the amino acid-polyamine-organocation (APC) superfamily. Spore germination protein (SGP) (TC 2.A.3.9) family.</text>
</comment>
<feature type="transmembrane region" description="Helical" evidence="8">
    <location>
        <begin position="220"/>
        <end position="244"/>
    </location>
</feature>
<sequence length="375" mass="42329">MIIKDKITIRQFTLLTFLVMVGDMILIYPALVTALGKHDAWLCSILGQPIGLLLIWVLYQLHQTFPEFSLIEICNKLLGPLAGSALSIGYLFYFAIGAAICIREVGDFLTTQIYLQTPIRVILIILMCSLIWGLIKGLSTIGGTIELLTPVVVVFMVLLFLGLVPKLDSSNLQPFLNTNWVHLIEAIVRSAFTSFGELIVLTMILPYVKTGSNLKRDMLLATLCGGILLSILLLFSLMVVGPFMTQHNIYISYTLSQKINIGNFFERIEALMAIAWLIATYFKSLLYMFAFVVGWAQLFQLKTYQSFILPSALFIFSLSILISPNVIFYTTTIMPAWVDWDMTCSFIIPLLLLLVHRIRFGKNRKNQTHPERLPT</sequence>
<feature type="transmembrane region" description="Helical" evidence="8">
    <location>
        <begin position="307"/>
        <end position="331"/>
    </location>
</feature>
<feature type="transmembrane region" description="Helical" evidence="8">
    <location>
        <begin position="147"/>
        <end position="167"/>
    </location>
</feature>
<evidence type="ECO:0000256" key="4">
    <source>
        <dbReference type="ARBA" id="ARBA00022544"/>
    </source>
</evidence>
<evidence type="ECO:0000256" key="2">
    <source>
        <dbReference type="ARBA" id="ARBA00007998"/>
    </source>
</evidence>
<feature type="transmembrane region" description="Helical" evidence="8">
    <location>
        <begin position="12"/>
        <end position="32"/>
    </location>
</feature>
<feature type="transmembrane region" description="Helical" evidence="8">
    <location>
        <begin position="187"/>
        <end position="208"/>
    </location>
</feature>
<proteinExistence type="inferred from homology"/>
<reference evidence="9 10" key="1">
    <citation type="submission" date="2018-04" db="EMBL/GenBank/DDBJ databases">
        <title>Paenibacillus taichungensis Genome sequencing and assembly.</title>
        <authorList>
            <person name="Xu J."/>
            <person name="Rensing C."/>
            <person name="Mazhar H.S."/>
        </authorList>
    </citation>
    <scope>NUCLEOTIDE SEQUENCE [LARGE SCALE GENOMIC DNA]</scope>
    <source>
        <strain evidence="9 10">NC1</strain>
    </source>
</reference>
<keyword evidence="3" id="KW-0813">Transport</keyword>
<dbReference type="Proteomes" id="UP000250642">
    <property type="component" value="Unassembled WGS sequence"/>
</dbReference>
<evidence type="ECO:0000313" key="9">
    <source>
        <dbReference type="EMBL" id="RAW11968.1"/>
    </source>
</evidence>
<dbReference type="Pfam" id="PF03845">
    <property type="entry name" value="Spore_permease"/>
    <property type="match status" value="1"/>
</dbReference>
<feature type="transmembrane region" description="Helical" evidence="8">
    <location>
        <begin position="38"/>
        <end position="59"/>
    </location>
</feature>
<feature type="transmembrane region" description="Helical" evidence="8">
    <location>
        <begin position="273"/>
        <end position="295"/>
    </location>
</feature>
<evidence type="ECO:0000256" key="7">
    <source>
        <dbReference type="ARBA" id="ARBA00023136"/>
    </source>
</evidence>
<organism evidence="9 10">
    <name type="scientific">Paenibacillus taichungensis</name>
    <dbReference type="NCBI Taxonomy" id="484184"/>
    <lineage>
        <taxon>Bacteria</taxon>
        <taxon>Bacillati</taxon>
        <taxon>Bacillota</taxon>
        <taxon>Bacilli</taxon>
        <taxon>Bacillales</taxon>
        <taxon>Paenibacillaceae</taxon>
        <taxon>Paenibacillus</taxon>
    </lineage>
</organism>
<dbReference type="InterPro" id="IPR004761">
    <property type="entry name" value="Spore_GerAB"/>
</dbReference>
<comment type="subcellular location">
    <subcellularLocation>
        <location evidence="1">Membrane</location>
        <topology evidence="1">Multi-pass membrane protein</topology>
    </subcellularLocation>
</comment>
<feature type="transmembrane region" description="Helical" evidence="8">
    <location>
        <begin position="337"/>
        <end position="355"/>
    </location>
</feature>
<keyword evidence="7 8" id="KW-0472">Membrane</keyword>
<keyword evidence="5 8" id="KW-0812">Transmembrane</keyword>
<keyword evidence="6 8" id="KW-1133">Transmembrane helix</keyword>
<dbReference type="RefSeq" id="WP_113055343.1">
    <property type="nucleotide sequence ID" value="NZ_QEVW01000016.1"/>
</dbReference>
<protein>
    <submittedName>
        <fullName evidence="9">Spore gernimation protein</fullName>
    </submittedName>
</protein>
<comment type="caution">
    <text evidence="9">The sequence shown here is derived from an EMBL/GenBank/DDBJ whole genome shotgun (WGS) entry which is preliminary data.</text>
</comment>
<evidence type="ECO:0000256" key="3">
    <source>
        <dbReference type="ARBA" id="ARBA00022448"/>
    </source>
</evidence>
<dbReference type="PANTHER" id="PTHR34975">
    <property type="entry name" value="SPORE GERMINATION PROTEIN A2"/>
    <property type="match status" value="1"/>
</dbReference>
<feature type="transmembrane region" description="Helical" evidence="8">
    <location>
        <begin position="80"/>
        <end position="101"/>
    </location>
</feature>
<evidence type="ECO:0000256" key="8">
    <source>
        <dbReference type="SAM" id="Phobius"/>
    </source>
</evidence>
<dbReference type="GO" id="GO:0009847">
    <property type="term" value="P:spore germination"/>
    <property type="evidence" value="ECO:0007669"/>
    <property type="project" value="InterPro"/>
</dbReference>
<gene>
    <name evidence="9" type="ORF">DC345_23945</name>
</gene>
<evidence type="ECO:0000256" key="6">
    <source>
        <dbReference type="ARBA" id="ARBA00022989"/>
    </source>
</evidence>
<evidence type="ECO:0000256" key="1">
    <source>
        <dbReference type="ARBA" id="ARBA00004141"/>
    </source>
</evidence>
<dbReference type="EMBL" id="QEVW01000016">
    <property type="protein sequence ID" value="RAW11968.1"/>
    <property type="molecule type" value="Genomic_DNA"/>
</dbReference>
<dbReference type="Gene3D" id="1.20.1740.10">
    <property type="entry name" value="Amino acid/polyamine transporter I"/>
    <property type="match status" value="1"/>
</dbReference>
<dbReference type="NCBIfam" id="TIGR00912">
    <property type="entry name" value="2A0309"/>
    <property type="match status" value="1"/>
</dbReference>
<feature type="transmembrane region" description="Helical" evidence="8">
    <location>
        <begin position="113"/>
        <end position="135"/>
    </location>
</feature>
<dbReference type="PANTHER" id="PTHR34975:SF2">
    <property type="entry name" value="SPORE GERMINATION PROTEIN A2"/>
    <property type="match status" value="1"/>
</dbReference>
<evidence type="ECO:0000256" key="5">
    <source>
        <dbReference type="ARBA" id="ARBA00022692"/>
    </source>
</evidence>
<dbReference type="GO" id="GO:0016020">
    <property type="term" value="C:membrane"/>
    <property type="evidence" value="ECO:0007669"/>
    <property type="project" value="UniProtKB-SubCell"/>
</dbReference>
<evidence type="ECO:0000313" key="10">
    <source>
        <dbReference type="Proteomes" id="UP000250642"/>
    </source>
</evidence>